<sequence>MKRTIPEAEEARRKGIHIYSIGIGLTDTAEVFAIATPPSENNSFIIQNFNELSGLDKTIFSSICQDKMPLLRKRGRPYAHVTYERGTDALKVYDEVKSKILSHPAVIPS</sequence>
<evidence type="ECO:0000313" key="2">
    <source>
        <dbReference type="EMBL" id="VDI00695.1"/>
    </source>
</evidence>
<comment type="caution">
    <text evidence="2">The sequence shown here is derived from an EMBL/GenBank/DDBJ whole genome shotgun (WGS) entry which is preliminary data.</text>
</comment>
<dbReference type="EMBL" id="UYJE01001266">
    <property type="protein sequence ID" value="VDI00695.1"/>
    <property type="molecule type" value="Genomic_DNA"/>
</dbReference>
<dbReference type="InterPro" id="IPR036465">
    <property type="entry name" value="vWFA_dom_sf"/>
</dbReference>
<accession>A0A8B6C5U9</accession>
<organism evidence="2 3">
    <name type="scientific">Mytilus galloprovincialis</name>
    <name type="common">Mediterranean mussel</name>
    <dbReference type="NCBI Taxonomy" id="29158"/>
    <lineage>
        <taxon>Eukaryota</taxon>
        <taxon>Metazoa</taxon>
        <taxon>Spiralia</taxon>
        <taxon>Lophotrochozoa</taxon>
        <taxon>Mollusca</taxon>
        <taxon>Bivalvia</taxon>
        <taxon>Autobranchia</taxon>
        <taxon>Pteriomorphia</taxon>
        <taxon>Mytilida</taxon>
        <taxon>Mytiloidea</taxon>
        <taxon>Mytilidae</taxon>
        <taxon>Mytilinae</taxon>
        <taxon>Mytilus</taxon>
    </lineage>
</organism>
<feature type="domain" description="VWFA" evidence="1">
    <location>
        <begin position="6"/>
        <end position="56"/>
    </location>
</feature>
<dbReference type="InterPro" id="IPR002035">
    <property type="entry name" value="VWF_A"/>
</dbReference>
<name>A0A8B6C5U9_MYTGA</name>
<dbReference type="Gene3D" id="3.40.50.410">
    <property type="entry name" value="von Willebrand factor, type A domain"/>
    <property type="match status" value="1"/>
</dbReference>
<protein>
    <recommendedName>
        <fullName evidence="1">VWFA domain-containing protein</fullName>
    </recommendedName>
</protein>
<dbReference type="Proteomes" id="UP000596742">
    <property type="component" value="Unassembled WGS sequence"/>
</dbReference>
<dbReference type="SUPFAM" id="SSF53300">
    <property type="entry name" value="vWA-like"/>
    <property type="match status" value="1"/>
</dbReference>
<dbReference type="OrthoDB" id="199024at2759"/>
<evidence type="ECO:0000259" key="1">
    <source>
        <dbReference type="Pfam" id="PF00092"/>
    </source>
</evidence>
<reference evidence="2" key="1">
    <citation type="submission" date="2018-11" db="EMBL/GenBank/DDBJ databases">
        <authorList>
            <person name="Alioto T."/>
            <person name="Alioto T."/>
        </authorList>
    </citation>
    <scope>NUCLEOTIDE SEQUENCE</scope>
</reference>
<proteinExistence type="predicted"/>
<keyword evidence="3" id="KW-1185">Reference proteome</keyword>
<gene>
    <name evidence="2" type="ORF">MGAL_10B003479</name>
</gene>
<dbReference type="Pfam" id="PF00092">
    <property type="entry name" value="VWA"/>
    <property type="match status" value="1"/>
</dbReference>
<dbReference type="AlphaFoldDB" id="A0A8B6C5U9"/>
<evidence type="ECO:0000313" key="3">
    <source>
        <dbReference type="Proteomes" id="UP000596742"/>
    </source>
</evidence>